<dbReference type="SUPFAM" id="SSF51110">
    <property type="entry name" value="alpha-D-mannose-specific plant lectins"/>
    <property type="match status" value="1"/>
</dbReference>
<evidence type="ECO:0000256" key="1">
    <source>
        <dbReference type="ARBA" id="ARBA00022729"/>
    </source>
</evidence>
<dbReference type="EMBL" id="JBGMDY010000007">
    <property type="protein sequence ID" value="KAL2327888.1"/>
    <property type="molecule type" value="Genomic_DNA"/>
</dbReference>
<keyword evidence="4" id="KW-1185">Reference proteome</keyword>
<comment type="caution">
    <text evidence="3">The sequence shown here is derived from an EMBL/GenBank/DDBJ whole genome shotgun (WGS) entry which is preliminary data.</text>
</comment>
<dbReference type="InterPro" id="IPR036426">
    <property type="entry name" value="Bulb-type_lectin_dom_sf"/>
</dbReference>
<sequence length="156" mass="17557">MGYTGWKSRTKNQNKPDDSINVLNALSDGKTLVSKGGKFELGFFSPVNSTGNLVLTQNGSLVWYTNSHKQAHNPVPCQLPGMKFGTDLKTGLQRRFTAWKSPDDPSPGNVYRVLELYNYPEIYLMKGTTKLYRYGSWNGLHFSGMPEIQNNTIFMP</sequence>
<gene>
    <name evidence="3" type="ORF">Fmac_021315</name>
</gene>
<proteinExistence type="predicted"/>
<organism evidence="3 4">
    <name type="scientific">Flemingia macrophylla</name>
    <dbReference type="NCBI Taxonomy" id="520843"/>
    <lineage>
        <taxon>Eukaryota</taxon>
        <taxon>Viridiplantae</taxon>
        <taxon>Streptophyta</taxon>
        <taxon>Embryophyta</taxon>
        <taxon>Tracheophyta</taxon>
        <taxon>Spermatophyta</taxon>
        <taxon>Magnoliopsida</taxon>
        <taxon>eudicotyledons</taxon>
        <taxon>Gunneridae</taxon>
        <taxon>Pentapetalae</taxon>
        <taxon>rosids</taxon>
        <taxon>fabids</taxon>
        <taxon>Fabales</taxon>
        <taxon>Fabaceae</taxon>
        <taxon>Papilionoideae</taxon>
        <taxon>50 kb inversion clade</taxon>
        <taxon>NPAAA clade</taxon>
        <taxon>indigoferoid/millettioid clade</taxon>
        <taxon>Phaseoleae</taxon>
        <taxon>Flemingia</taxon>
    </lineage>
</organism>
<dbReference type="PANTHER" id="PTHR32444">
    <property type="entry name" value="BULB-TYPE LECTIN DOMAIN-CONTAINING PROTEIN"/>
    <property type="match status" value="1"/>
</dbReference>
<keyword evidence="2" id="KW-1015">Disulfide bond</keyword>
<evidence type="ECO:0000313" key="4">
    <source>
        <dbReference type="Proteomes" id="UP001603857"/>
    </source>
</evidence>
<dbReference type="Gene3D" id="2.90.10.10">
    <property type="entry name" value="Bulb-type lectin domain"/>
    <property type="match status" value="1"/>
</dbReference>
<accession>A0ABD1LX07</accession>
<dbReference type="PANTHER" id="PTHR32444:SF247">
    <property type="entry name" value="OS01G0958200 PROTEIN"/>
    <property type="match status" value="1"/>
</dbReference>
<dbReference type="Proteomes" id="UP001603857">
    <property type="component" value="Unassembled WGS sequence"/>
</dbReference>
<keyword evidence="1" id="KW-0732">Signal</keyword>
<evidence type="ECO:0000256" key="2">
    <source>
        <dbReference type="ARBA" id="ARBA00023157"/>
    </source>
</evidence>
<dbReference type="AlphaFoldDB" id="A0ABD1LX07"/>
<reference evidence="3 4" key="1">
    <citation type="submission" date="2024-08" db="EMBL/GenBank/DDBJ databases">
        <title>Insights into the chromosomal genome structure of Flemingia macrophylla.</title>
        <authorList>
            <person name="Ding Y."/>
            <person name="Zhao Y."/>
            <person name="Bi W."/>
            <person name="Wu M."/>
            <person name="Zhao G."/>
            <person name="Gong Y."/>
            <person name="Li W."/>
            <person name="Zhang P."/>
        </authorList>
    </citation>
    <scope>NUCLEOTIDE SEQUENCE [LARGE SCALE GENOMIC DNA]</scope>
    <source>
        <strain evidence="3">DYQJB</strain>
        <tissue evidence="3">Leaf</tissue>
    </source>
</reference>
<evidence type="ECO:0000313" key="3">
    <source>
        <dbReference type="EMBL" id="KAL2327888.1"/>
    </source>
</evidence>
<name>A0ABD1LX07_9FABA</name>
<protein>
    <recommendedName>
        <fullName evidence="5">Bulb-type lectin domain-containing protein</fullName>
    </recommendedName>
</protein>
<evidence type="ECO:0008006" key="5">
    <source>
        <dbReference type="Google" id="ProtNLM"/>
    </source>
</evidence>